<evidence type="ECO:0000313" key="9">
    <source>
        <dbReference type="EMBL" id="PIA96192.1"/>
    </source>
</evidence>
<protein>
    <recommendedName>
        <fullName evidence="13">Glycosyltransferase family 31 protein</fullName>
    </recommendedName>
</protein>
<feature type="region of interest" description="Disordered" evidence="7">
    <location>
        <begin position="47"/>
        <end position="79"/>
    </location>
</feature>
<dbReference type="InterPro" id="IPR026050">
    <property type="entry name" value="C1GALT1/C1GALT1_chp1"/>
</dbReference>
<evidence type="ECO:0000313" key="12">
    <source>
        <dbReference type="Proteomes" id="UP001302367"/>
    </source>
</evidence>
<proteinExistence type="inferred from homology"/>
<accession>A0A2G5HVC6</accession>
<name>A0A2G5HVC6_CERBT</name>
<dbReference type="PANTHER" id="PTHR23033">
    <property type="entry name" value="BETA1,3-GALACTOSYLTRANSFERASE"/>
    <property type="match status" value="1"/>
</dbReference>
<keyword evidence="4" id="KW-0735">Signal-anchor</keyword>
<dbReference type="AlphaFoldDB" id="A0A2G5HVC6"/>
<evidence type="ECO:0000256" key="3">
    <source>
        <dbReference type="ARBA" id="ARBA00022692"/>
    </source>
</evidence>
<keyword evidence="12" id="KW-1185">Reference proteome</keyword>
<keyword evidence="5 8" id="KW-1133">Transmembrane helix</keyword>
<dbReference type="GO" id="GO:0016020">
    <property type="term" value="C:membrane"/>
    <property type="evidence" value="ECO:0007669"/>
    <property type="project" value="UniProtKB-SubCell"/>
</dbReference>
<dbReference type="OrthoDB" id="414175at2759"/>
<comment type="subcellular location">
    <subcellularLocation>
        <location evidence="1">Membrane</location>
        <topology evidence="1">Single-pass type II membrane protein</topology>
    </subcellularLocation>
</comment>
<evidence type="ECO:0000313" key="10">
    <source>
        <dbReference type="EMBL" id="WPB07227.1"/>
    </source>
</evidence>
<evidence type="ECO:0000256" key="8">
    <source>
        <dbReference type="SAM" id="Phobius"/>
    </source>
</evidence>
<evidence type="ECO:0000256" key="1">
    <source>
        <dbReference type="ARBA" id="ARBA00004606"/>
    </source>
</evidence>
<reference evidence="10 12" key="2">
    <citation type="submission" date="2023-09" db="EMBL/GenBank/DDBJ databases">
        <title>Complete-Gapless Cercospora beticola genome.</title>
        <authorList>
            <person name="Wyatt N.A."/>
            <person name="Spanner R.E."/>
            <person name="Bolton M.D."/>
        </authorList>
    </citation>
    <scope>NUCLEOTIDE SEQUENCE [LARGE SCALE GENOMIC DNA]</scope>
    <source>
        <strain evidence="10">Cb09-40</strain>
    </source>
</reference>
<reference evidence="9 11" key="1">
    <citation type="submission" date="2015-10" db="EMBL/GenBank/DDBJ databases">
        <title>The cercosporin biosynthetic gene cluster was horizontally transferred to several fungal lineages and shown to be expanded in Cercospora beticola based on microsynteny with recipient genomes.</title>
        <authorList>
            <person name="De Jonge R."/>
            <person name="Ebert M.K."/>
            <person name="Suttle J.C."/>
            <person name="Jurick Ii W.M."/>
            <person name="Secor G.A."/>
            <person name="Thomma B.P."/>
            <person name="Van De Peer Y."/>
            <person name="Bolton M.D."/>
        </authorList>
    </citation>
    <scope>NUCLEOTIDE SEQUENCE [LARGE SCALE GENOMIC DNA]</scope>
    <source>
        <strain evidence="9 11">09-40</strain>
    </source>
</reference>
<gene>
    <name evidence="9" type="ORF">CB0940_10507</name>
    <name evidence="10" type="ORF">RHO25_011888</name>
</gene>
<evidence type="ECO:0000256" key="4">
    <source>
        <dbReference type="ARBA" id="ARBA00022968"/>
    </source>
</evidence>
<evidence type="ECO:0000256" key="2">
    <source>
        <dbReference type="ARBA" id="ARBA00006462"/>
    </source>
</evidence>
<dbReference type="EMBL" id="LKMD01000103">
    <property type="protein sequence ID" value="PIA96192.1"/>
    <property type="molecule type" value="Genomic_DNA"/>
</dbReference>
<dbReference type="Gene3D" id="3.90.550.50">
    <property type="match status" value="1"/>
</dbReference>
<evidence type="ECO:0000256" key="6">
    <source>
        <dbReference type="ARBA" id="ARBA00023136"/>
    </source>
</evidence>
<evidence type="ECO:0000313" key="11">
    <source>
        <dbReference type="Proteomes" id="UP000230605"/>
    </source>
</evidence>
<evidence type="ECO:0000256" key="7">
    <source>
        <dbReference type="SAM" id="MobiDB-lite"/>
    </source>
</evidence>
<dbReference type="EMBL" id="CP134191">
    <property type="protein sequence ID" value="WPB07227.1"/>
    <property type="molecule type" value="Genomic_DNA"/>
</dbReference>
<sequence length="484" mass="55444">MSVASLWPAARSFTLPRIAIISILLVAVILFRDTWLPTAREYTTAYKQPAPLAPQEDGKPLIEIDTSPPPPLPPASNADVDCKSLPGADRVMVILKTGATELYQKLPTHFVTTFKCVPNFMIFSDLNQTFADVQIHDAIAPVSQKIREEHEDFKLYRAIEKWQREGQDMSKLQGGNGWNLDKWKFLPMFHQVFETADDKIDWFVMIEADTSLSWLNLLLWLQKMDPKKPYYLGAQNVIGDTTFAHGGSGVVVSRKAADTIAAARQNAGKERYDESWERETAVACCGDEILARAFLAVEIPLTPAWPLIQGETISTIDFTHHHWCTPAITWHHVTPIEVDQYWQFQLDWAEEHGWQHEYLHGNIFDHFVAQHVSVNRTSWNNLSKDKKFVAAHLAEKDDTDFYKLKDFQQRAVESEELCAEACIREGDGECIQWMWAPGRCHLGRDIRFGKSDEREEQHWNCGWIQGRIEKFRKSMSGCSIKWQG</sequence>
<evidence type="ECO:0000256" key="5">
    <source>
        <dbReference type="ARBA" id="ARBA00022989"/>
    </source>
</evidence>
<keyword evidence="6 8" id="KW-0472">Membrane</keyword>
<keyword evidence="3 8" id="KW-0812">Transmembrane</keyword>
<dbReference type="PANTHER" id="PTHR23033:SF47">
    <property type="entry name" value="APPLE DOMAIN-CONTAINING PROTEIN-RELATED"/>
    <property type="match status" value="1"/>
</dbReference>
<comment type="similarity">
    <text evidence="2">Belongs to the glycosyltransferase 31 family. Beta3-Gal-T subfamily.</text>
</comment>
<feature type="transmembrane region" description="Helical" evidence="8">
    <location>
        <begin position="12"/>
        <end position="31"/>
    </location>
</feature>
<dbReference type="Proteomes" id="UP000230605">
    <property type="component" value="Chromosome 8"/>
</dbReference>
<dbReference type="Proteomes" id="UP001302367">
    <property type="component" value="Chromosome 8"/>
</dbReference>
<evidence type="ECO:0008006" key="13">
    <source>
        <dbReference type="Google" id="ProtNLM"/>
    </source>
</evidence>
<organism evidence="9 11">
    <name type="scientific">Cercospora beticola</name>
    <name type="common">Sugarbeet leaf spot fungus</name>
    <dbReference type="NCBI Taxonomy" id="122368"/>
    <lineage>
        <taxon>Eukaryota</taxon>
        <taxon>Fungi</taxon>
        <taxon>Dikarya</taxon>
        <taxon>Ascomycota</taxon>
        <taxon>Pezizomycotina</taxon>
        <taxon>Dothideomycetes</taxon>
        <taxon>Dothideomycetidae</taxon>
        <taxon>Mycosphaerellales</taxon>
        <taxon>Mycosphaerellaceae</taxon>
        <taxon>Cercospora</taxon>
    </lineage>
</organism>